<protein>
    <submittedName>
        <fullName evidence="1">Uncharacterized protein</fullName>
    </submittedName>
</protein>
<sequence>MGTVSTRLKQHDCWVRFFASPIPNLIRWGRRVYAKYSESNREWVPVKAYSRFETINMVYIDADAMLSEGGNGIAKRVIQKIKVINIRYLSLLTTWRPTIGELVRVAMLPTRPLERQDMPWWTREASSNYRPEGGEARTISGIVTTHRGRSLGALTTKPGFGLQTLSLVRPDSLHICSIRLLDLGYPPRLQSWRMKNFLNKKFDFSCSHFVAHTLGVSMSPTPNSSTGTFTSGITMGAHFQ</sequence>
<dbReference type="AlphaFoldDB" id="A0A9P6ABW3"/>
<organism evidence="1 2">
    <name type="scientific">Hydnum rufescens UP504</name>
    <dbReference type="NCBI Taxonomy" id="1448309"/>
    <lineage>
        <taxon>Eukaryota</taxon>
        <taxon>Fungi</taxon>
        <taxon>Dikarya</taxon>
        <taxon>Basidiomycota</taxon>
        <taxon>Agaricomycotina</taxon>
        <taxon>Agaricomycetes</taxon>
        <taxon>Cantharellales</taxon>
        <taxon>Hydnaceae</taxon>
        <taxon>Hydnum</taxon>
    </lineage>
</organism>
<evidence type="ECO:0000313" key="2">
    <source>
        <dbReference type="Proteomes" id="UP000886523"/>
    </source>
</evidence>
<comment type="caution">
    <text evidence="1">The sequence shown here is derived from an EMBL/GenBank/DDBJ whole genome shotgun (WGS) entry which is preliminary data.</text>
</comment>
<gene>
    <name evidence="1" type="ORF">BS47DRAFT_1386624</name>
</gene>
<name>A0A9P6ABW3_9AGAM</name>
<dbReference type="OrthoDB" id="343092at2759"/>
<proteinExistence type="predicted"/>
<dbReference type="EMBL" id="MU129884">
    <property type="protein sequence ID" value="KAF9502605.1"/>
    <property type="molecule type" value="Genomic_DNA"/>
</dbReference>
<keyword evidence="2" id="KW-1185">Reference proteome</keyword>
<reference evidence="1" key="1">
    <citation type="journal article" date="2020" name="Nat. Commun.">
        <title>Large-scale genome sequencing of mycorrhizal fungi provides insights into the early evolution of symbiotic traits.</title>
        <authorList>
            <person name="Miyauchi S."/>
            <person name="Kiss E."/>
            <person name="Kuo A."/>
            <person name="Drula E."/>
            <person name="Kohler A."/>
            <person name="Sanchez-Garcia M."/>
            <person name="Morin E."/>
            <person name="Andreopoulos B."/>
            <person name="Barry K.W."/>
            <person name="Bonito G."/>
            <person name="Buee M."/>
            <person name="Carver A."/>
            <person name="Chen C."/>
            <person name="Cichocki N."/>
            <person name="Clum A."/>
            <person name="Culley D."/>
            <person name="Crous P.W."/>
            <person name="Fauchery L."/>
            <person name="Girlanda M."/>
            <person name="Hayes R.D."/>
            <person name="Keri Z."/>
            <person name="LaButti K."/>
            <person name="Lipzen A."/>
            <person name="Lombard V."/>
            <person name="Magnuson J."/>
            <person name="Maillard F."/>
            <person name="Murat C."/>
            <person name="Nolan M."/>
            <person name="Ohm R.A."/>
            <person name="Pangilinan J."/>
            <person name="Pereira M.F."/>
            <person name="Perotto S."/>
            <person name="Peter M."/>
            <person name="Pfister S."/>
            <person name="Riley R."/>
            <person name="Sitrit Y."/>
            <person name="Stielow J.B."/>
            <person name="Szollosi G."/>
            <person name="Zifcakova L."/>
            <person name="Stursova M."/>
            <person name="Spatafora J.W."/>
            <person name="Tedersoo L."/>
            <person name="Vaario L.M."/>
            <person name="Yamada A."/>
            <person name="Yan M."/>
            <person name="Wang P."/>
            <person name="Xu J."/>
            <person name="Bruns T."/>
            <person name="Baldrian P."/>
            <person name="Vilgalys R."/>
            <person name="Dunand C."/>
            <person name="Henrissat B."/>
            <person name="Grigoriev I.V."/>
            <person name="Hibbett D."/>
            <person name="Nagy L.G."/>
            <person name="Martin F.M."/>
        </authorList>
    </citation>
    <scope>NUCLEOTIDE SEQUENCE</scope>
    <source>
        <strain evidence="1">UP504</strain>
    </source>
</reference>
<accession>A0A9P6ABW3</accession>
<evidence type="ECO:0000313" key="1">
    <source>
        <dbReference type="EMBL" id="KAF9502605.1"/>
    </source>
</evidence>
<dbReference type="Proteomes" id="UP000886523">
    <property type="component" value="Unassembled WGS sequence"/>
</dbReference>